<accession>A0A1G7UAZ3</accession>
<dbReference type="Pfam" id="PF00146">
    <property type="entry name" value="NADHdh"/>
    <property type="match status" value="1"/>
</dbReference>
<keyword evidence="9" id="KW-1185">Reference proteome</keyword>
<keyword evidence="4 5" id="KW-0472">Membrane</keyword>
<dbReference type="Proteomes" id="UP000198923">
    <property type="component" value="Unassembled WGS sequence"/>
</dbReference>
<keyword evidence="3 5" id="KW-1133">Transmembrane helix</keyword>
<evidence type="ECO:0000256" key="5">
    <source>
        <dbReference type="HAMAP-Rule" id="MF_01350"/>
    </source>
</evidence>
<evidence type="ECO:0000256" key="3">
    <source>
        <dbReference type="ARBA" id="ARBA00022989"/>
    </source>
</evidence>
<dbReference type="OrthoDB" id="9803734at2"/>
<feature type="transmembrane region" description="Helical" evidence="5">
    <location>
        <begin position="345"/>
        <end position="367"/>
    </location>
</feature>
<keyword evidence="5" id="KW-1278">Translocase</keyword>
<keyword evidence="5" id="KW-0874">Quinone</keyword>
<feature type="compositionally biased region" description="Basic and acidic residues" evidence="7">
    <location>
        <begin position="443"/>
        <end position="452"/>
    </location>
</feature>
<feature type="region of interest" description="Disordered" evidence="7">
    <location>
        <begin position="422"/>
        <end position="452"/>
    </location>
</feature>
<comment type="similarity">
    <text evidence="5 6">Belongs to the complex I subunit 1 family.</text>
</comment>
<proteinExistence type="inferred from homology"/>
<dbReference type="GO" id="GO:0009060">
    <property type="term" value="P:aerobic respiration"/>
    <property type="evidence" value="ECO:0007669"/>
    <property type="project" value="TreeGrafter"/>
</dbReference>
<dbReference type="RefSeq" id="WP_093169023.1">
    <property type="nucleotide sequence ID" value="NZ_FNCN01000004.1"/>
</dbReference>
<dbReference type="PANTHER" id="PTHR11432:SF3">
    <property type="entry name" value="NADH-UBIQUINONE OXIDOREDUCTASE CHAIN 1"/>
    <property type="match status" value="1"/>
</dbReference>
<keyword evidence="5" id="KW-0830">Ubiquinone</keyword>
<feature type="transmembrane region" description="Helical" evidence="5">
    <location>
        <begin position="271"/>
        <end position="293"/>
    </location>
</feature>
<gene>
    <name evidence="5" type="primary">nuoH</name>
    <name evidence="8" type="ORF">SAMN05421505_104176</name>
</gene>
<reference evidence="8 9" key="1">
    <citation type="submission" date="2016-10" db="EMBL/GenBank/DDBJ databases">
        <authorList>
            <person name="de Groot N.N."/>
        </authorList>
    </citation>
    <scope>NUCLEOTIDE SEQUENCE [LARGE SCALE GENOMIC DNA]</scope>
    <source>
        <strain evidence="8 9">CPCC 201354</strain>
    </source>
</reference>
<evidence type="ECO:0000256" key="7">
    <source>
        <dbReference type="SAM" id="MobiDB-lite"/>
    </source>
</evidence>
<sequence>MRTFIALAANPDYPTLEDFGKDPIWISIIKAVGIFVLLMLGVLFGVWFERKLISRMQHRYGPNRAGKFGLLQSVADGLKMALKEDIFPRTVDKVLYFLSPVIIAVPAFLAFSIVPFGPMVTMFGERTPLQLTDLPVAVLLVLALASIGVYGIVLAGWASRSPYAVLGGLRSAAQVVSYEIAMALSFVAVFLVAGTLSTSEIVRAQSVGGTVSLFGMEFSTPSWFVIQLIPSFLIYVICMLGETNRVPFDLPEGEGELVGGFHTEYSSSLKFAMFMLAEYVNIFTVSALAITLFFGGWQAPWPISLWDGANTGYWPFLWFLLKMVIVFSFFVWVRASLPRIRYDQLMAFGWKVLIPLNLGWILLFATFRALRIDEGNRTLIMTMLAFVVLACFLIYMRFDIVAQRRKREQEAEVAAEFEELGNAPEAGGFPVPPLDLPHYHGVQRKEVSSGTH</sequence>
<dbReference type="PROSITE" id="PS00667">
    <property type="entry name" value="COMPLEX1_ND1_1"/>
    <property type="match status" value="1"/>
</dbReference>
<evidence type="ECO:0000256" key="4">
    <source>
        <dbReference type="ARBA" id="ARBA00023136"/>
    </source>
</evidence>
<feature type="transmembrane region" description="Helical" evidence="5">
    <location>
        <begin position="313"/>
        <end position="333"/>
    </location>
</feature>
<dbReference type="GO" id="GO:0016655">
    <property type="term" value="F:oxidoreductase activity, acting on NAD(P)H, quinone or similar compound as acceptor"/>
    <property type="evidence" value="ECO:0007669"/>
    <property type="project" value="UniProtKB-UniRule"/>
</dbReference>
<dbReference type="GO" id="GO:0003954">
    <property type="term" value="F:NADH dehydrogenase activity"/>
    <property type="evidence" value="ECO:0007669"/>
    <property type="project" value="TreeGrafter"/>
</dbReference>
<protein>
    <recommendedName>
        <fullName evidence="5">NADH-quinone oxidoreductase subunit H</fullName>
        <ecNumber evidence="5">7.1.1.-</ecNumber>
    </recommendedName>
    <alternativeName>
        <fullName evidence="5">NADH dehydrogenase I subunit H</fullName>
    </alternativeName>
    <alternativeName>
        <fullName evidence="5">NDH-1 subunit H</fullName>
    </alternativeName>
</protein>
<feature type="transmembrane region" description="Helical" evidence="5">
    <location>
        <begin position="136"/>
        <end position="159"/>
    </location>
</feature>
<dbReference type="PANTHER" id="PTHR11432">
    <property type="entry name" value="NADH DEHYDROGENASE SUBUNIT 1"/>
    <property type="match status" value="1"/>
</dbReference>
<dbReference type="STRING" id="504805.SAMN05421505_104176"/>
<evidence type="ECO:0000313" key="9">
    <source>
        <dbReference type="Proteomes" id="UP000198923"/>
    </source>
</evidence>
<feature type="transmembrane region" description="Helical" evidence="5">
    <location>
        <begin position="379"/>
        <end position="398"/>
    </location>
</feature>
<name>A0A1G7UAZ3_9ACTN</name>
<feature type="transmembrane region" description="Helical" evidence="5">
    <location>
        <begin position="94"/>
        <end position="116"/>
    </location>
</feature>
<dbReference type="InterPro" id="IPR018086">
    <property type="entry name" value="NADH_UbQ_OxRdtase_su1_CS"/>
</dbReference>
<comment type="catalytic activity">
    <reaction evidence="5">
        <text>a quinone + NADH + 5 H(+)(in) = a quinol + NAD(+) + 4 H(+)(out)</text>
        <dbReference type="Rhea" id="RHEA:57888"/>
        <dbReference type="ChEBI" id="CHEBI:15378"/>
        <dbReference type="ChEBI" id="CHEBI:24646"/>
        <dbReference type="ChEBI" id="CHEBI:57540"/>
        <dbReference type="ChEBI" id="CHEBI:57945"/>
        <dbReference type="ChEBI" id="CHEBI:132124"/>
    </reaction>
</comment>
<dbReference type="PROSITE" id="PS00668">
    <property type="entry name" value="COMPLEX1_ND1_2"/>
    <property type="match status" value="1"/>
</dbReference>
<comment type="subunit">
    <text evidence="5">NDH-1 is composed of 14 different subunits. Subunits NuoA, H, J, K, L, M, N constitute the membrane sector of the complex.</text>
</comment>
<dbReference type="AlphaFoldDB" id="A0A1G7UAZ3"/>
<comment type="function">
    <text evidence="5">NDH-1 shuttles electrons from NADH, via FMN and iron-sulfur (Fe-S) centers, to quinones in the respiratory chain. The immediate electron acceptor for the enzyme in this species is believed to be ubiquinone. Couples the redox reaction to proton translocation (for every two electrons transferred, four hydrogen ions are translocated across the cytoplasmic membrane), and thus conserves the redox energy in a proton gradient. This subunit may bind ubiquinone.</text>
</comment>
<feature type="transmembrane region" description="Helical" evidence="5">
    <location>
        <begin position="24"/>
        <end position="48"/>
    </location>
</feature>
<keyword evidence="5 6" id="KW-0520">NAD</keyword>
<feature type="transmembrane region" description="Helical" evidence="5">
    <location>
        <begin position="180"/>
        <end position="202"/>
    </location>
</feature>
<comment type="subcellular location">
    <subcellularLocation>
        <location evidence="5 6">Cell membrane</location>
        <topology evidence="5 6">Multi-pass membrane protein</topology>
    </subcellularLocation>
    <subcellularLocation>
        <location evidence="1">Membrane</location>
        <topology evidence="1">Multi-pass membrane protein</topology>
    </subcellularLocation>
</comment>
<dbReference type="NCBIfam" id="NF004743">
    <property type="entry name" value="PRK06076.1-4"/>
    <property type="match status" value="1"/>
</dbReference>
<evidence type="ECO:0000313" key="8">
    <source>
        <dbReference type="EMBL" id="SDG44538.1"/>
    </source>
</evidence>
<feature type="transmembrane region" description="Helical" evidence="5">
    <location>
        <begin position="222"/>
        <end position="241"/>
    </location>
</feature>
<dbReference type="HAMAP" id="MF_01350">
    <property type="entry name" value="NDH1_NuoH"/>
    <property type="match status" value="1"/>
</dbReference>
<dbReference type="GO" id="GO:0005886">
    <property type="term" value="C:plasma membrane"/>
    <property type="evidence" value="ECO:0007669"/>
    <property type="project" value="UniProtKB-SubCell"/>
</dbReference>
<dbReference type="NCBIfam" id="NF004741">
    <property type="entry name" value="PRK06076.1-2"/>
    <property type="match status" value="1"/>
</dbReference>
<dbReference type="EMBL" id="FNCN01000004">
    <property type="protein sequence ID" value="SDG44538.1"/>
    <property type="molecule type" value="Genomic_DNA"/>
</dbReference>
<evidence type="ECO:0000256" key="1">
    <source>
        <dbReference type="ARBA" id="ARBA00004141"/>
    </source>
</evidence>
<dbReference type="InterPro" id="IPR001694">
    <property type="entry name" value="NADH_UbQ_OxRdtase_su1/FPO"/>
</dbReference>
<evidence type="ECO:0000256" key="2">
    <source>
        <dbReference type="ARBA" id="ARBA00022692"/>
    </source>
</evidence>
<evidence type="ECO:0000256" key="6">
    <source>
        <dbReference type="RuleBase" id="RU000471"/>
    </source>
</evidence>
<organism evidence="8 9">
    <name type="scientific">Sinosporangium album</name>
    <dbReference type="NCBI Taxonomy" id="504805"/>
    <lineage>
        <taxon>Bacteria</taxon>
        <taxon>Bacillati</taxon>
        <taxon>Actinomycetota</taxon>
        <taxon>Actinomycetes</taxon>
        <taxon>Streptosporangiales</taxon>
        <taxon>Streptosporangiaceae</taxon>
        <taxon>Sinosporangium</taxon>
    </lineage>
</organism>
<keyword evidence="5" id="KW-1003">Cell membrane</keyword>
<dbReference type="EC" id="7.1.1.-" evidence="5"/>
<dbReference type="GO" id="GO:0048038">
    <property type="term" value="F:quinone binding"/>
    <property type="evidence" value="ECO:0007669"/>
    <property type="project" value="UniProtKB-KW"/>
</dbReference>
<keyword evidence="2 5" id="KW-0812">Transmembrane</keyword>